<name>A0A3M9MPT7_9BACT</name>
<dbReference type="SMART" id="SM00387">
    <property type="entry name" value="HATPase_c"/>
    <property type="match status" value="1"/>
</dbReference>
<dbReference type="PANTHER" id="PTHR43065">
    <property type="entry name" value="SENSOR HISTIDINE KINASE"/>
    <property type="match status" value="1"/>
</dbReference>
<gene>
    <name evidence="7" type="ORF">EFA69_13885</name>
</gene>
<proteinExistence type="predicted"/>
<reference evidence="7 8" key="1">
    <citation type="submission" date="2018-11" db="EMBL/GenBank/DDBJ databases">
        <title>Rufibacter latericius sp. nov., isolated from water in Baiyang Lake.</title>
        <authorList>
            <person name="Yang Y."/>
        </authorList>
    </citation>
    <scope>NUCLEOTIDE SEQUENCE [LARGE SCALE GENOMIC DNA]</scope>
    <source>
        <strain evidence="7 8">MCC P1</strain>
    </source>
</reference>
<dbReference type="SUPFAM" id="SSF55874">
    <property type="entry name" value="ATPase domain of HSP90 chaperone/DNA topoisomerase II/histidine kinase"/>
    <property type="match status" value="1"/>
</dbReference>
<dbReference type="InterPro" id="IPR036097">
    <property type="entry name" value="HisK_dim/P_sf"/>
</dbReference>
<evidence type="ECO:0000256" key="2">
    <source>
        <dbReference type="ARBA" id="ARBA00012438"/>
    </source>
</evidence>
<keyword evidence="5" id="KW-1133">Transmembrane helix</keyword>
<feature type="transmembrane region" description="Helical" evidence="5">
    <location>
        <begin position="87"/>
        <end position="107"/>
    </location>
</feature>
<dbReference type="Pfam" id="PF02518">
    <property type="entry name" value="HATPase_c"/>
    <property type="match status" value="1"/>
</dbReference>
<keyword evidence="3" id="KW-0597">Phosphoprotein</keyword>
<dbReference type="PRINTS" id="PR00344">
    <property type="entry name" value="BCTRLSENSOR"/>
</dbReference>
<accession>A0A3M9MPT7</accession>
<keyword evidence="4" id="KW-0175">Coiled coil</keyword>
<comment type="catalytic activity">
    <reaction evidence="1">
        <text>ATP + protein L-histidine = ADP + protein N-phospho-L-histidine.</text>
        <dbReference type="EC" id="2.7.13.3"/>
    </reaction>
</comment>
<keyword evidence="5" id="KW-0812">Transmembrane</keyword>
<feature type="transmembrane region" description="Helical" evidence="5">
    <location>
        <begin position="114"/>
        <end position="133"/>
    </location>
</feature>
<dbReference type="PROSITE" id="PS50109">
    <property type="entry name" value="HIS_KIN"/>
    <property type="match status" value="1"/>
</dbReference>
<evidence type="ECO:0000256" key="3">
    <source>
        <dbReference type="ARBA" id="ARBA00022553"/>
    </source>
</evidence>
<evidence type="ECO:0000256" key="1">
    <source>
        <dbReference type="ARBA" id="ARBA00000085"/>
    </source>
</evidence>
<dbReference type="OrthoDB" id="9806995at2"/>
<dbReference type="EC" id="2.7.13.3" evidence="2"/>
<evidence type="ECO:0000256" key="5">
    <source>
        <dbReference type="SAM" id="Phobius"/>
    </source>
</evidence>
<dbReference type="InterPro" id="IPR036890">
    <property type="entry name" value="HATPase_C_sf"/>
</dbReference>
<comment type="caution">
    <text evidence="7">The sequence shown here is derived from an EMBL/GenBank/DDBJ whole genome shotgun (WGS) entry which is preliminary data.</text>
</comment>
<dbReference type="InterPro" id="IPR005467">
    <property type="entry name" value="His_kinase_dom"/>
</dbReference>
<dbReference type="InterPro" id="IPR003661">
    <property type="entry name" value="HisK_dim/P_dom"/>
</dbReference>
<evidence type="ECO:0000313" key="8">
    <source>
        <dbReference type="Proteomes" id="UP000271010"/>
    </source>
</evidence>
<dbReference type="Proteomes" id="UP000271010">
    <property type="component" value="Unassembled WGS sequence"/>
</dbReference>
<feature type="coiled-coil region" evidence="4">
    <location>
        <begin position="172"/>
        <end position="199"/>
    </location>
</feature>
<feature type="domain" description="Histidine kinase" evidence="6">
    <location>
        <begin position="211"/>
        <end position="450"/>
    </location>
</feature>
<organism evidence="7 8">
    <name type="scientific">Rufibacter immobilis</name>
    <dbReference type="NCBI Taxonomy" id="1348778"/>
    <lineage>
        <taxon>Bacteria</taxon>
        <taxon>Pseudomonadati</taxon>
        <taxon>Bacteroidota</taxon>
        <taxon>Cytophagia</taxon>
        <taxon>Cytophagales</taxon>
        <taxon>Hymenobacteraceae</taxon>
        <taxon>Rufibacter</taxon>
    </lineage>
</organism>
<sequence length="456" mass="51562">MYFFSFLAAFLLLRRLRKSMLLTEMGFKWDKPLNTASWVSLGLFIVASATLKETLQDWLGILYLTGILAYINREPDFKPIKSLVQAFYPYVLICFFSLLLELLFPDFHRKWEDLIGMGALAGFVYFFAAWVNFNKGQKALESERQKRLVEEEQRRIIEAHKSELEVLVAQRTAELTNQKEELLQTVEELKATQAQLIQQEKLASLGELTAGIAHEIQNPLNFVNNFAEVSAELLEELEEELRKGDIEEAVAIAGDVRQNLQKIGHHGKRADSIVKGMLQHSRVSNGQKELTDINSLADEYLRLSYHGLRAKDKTFNAGLVTDFASDLEKLEVVPQDLGRVLLNLFNNAFYSVQQKQKTSEPGFKPQVTVSTKRIGDEVEIRVKDNGSGIPENIRHKILQPFFTTKPTGQGTGLGLSLSHDIIAKGHGGTLAIETKEGQFAEFIIRIPSKKEKEVLI</sequence>
<dbReference type="GO" id="GO:0000155">
    <property type="term" value="F:phosphorelay sensor kinase activity"/>
    <property type="evidence" value="ECO:0007669"/>
    <property type="project" value="InterPro"/>
</dbReference>
<dbReference type="Gene3D" id="1.10.287.130">
    <property type="match status" value="1"/>
</dbReference>
<evidence type="ECO:0000256" key="4">
    <source>
        <dbReference type="SAM" id="Coils"/>
    </source>
</evidence>
<evidence type="ECO:0000313" key="7">
    <source>
        <dbReference type="EMBL" id="RNI27245.1"/>
    </source>
</evidence>
<dbReference type="AlphaFoldDB" id="A0A3M9MPT7"/>
<keyword evidence="5" id="KW-0472">Membrane</keyword>
<dbReference type="InterPro" id="IPR004358">
    <property type="entry name" value="Sig_transdc_His_kin-like_C"/>
</dbReference>
<keyword evidence="8" id="KW-1185">Reference proteome</keyword>
<dbReference type="PANTHER" id="PTHR43065:SF42">
    <property type="entry name" value="TWO-COMPONENT SENSOR PPRA"/>
    <property type="match status" value="1"/>
</dbReference>
<dbReference type="Gene3D" id="3.30.565.10">
    <property type="entry name" value="Histidine kinase-like ATPase, C-terminal domain"/>
    <property type="match status" value="1"/>
</dbReference>
<dbReference type="CDD" id="cd00082">
    <property type="entry name" value="HisKA"/>
    <property type="match status" value="1"/>
</dbReference>
<dbReference type="SMART" id="SM00388">
    <property type="entry name" value="HisKA"/>
    <property type="match status" value="1"/>
</dbReference>
<dbReference type="SUPFAM" id="SSF47384">
    <property type="entry name" value="Homodimeric domain of signal transducing histidine kinase"/>
    <property type="match status" value="1"/>
</dbReference>
<evidence type="ECO:0000259" key="6">
    <source>
        <dbReference type="PROSITE" id="PS50109"/>
    </source>
</evidence>
<dbReference type="InterPro" id="IPR003594">
    <property type="entry name" value="HATPase_dom"/>
</dbReference>
<feature type="transmembrane region" description="Helical" evidence="5">
    <location>
        <begin position="58"/>
        <end position="75"/>
    </location>
</feature>
<dbReference type="Pfam" id="PF00512">
    <property type="entry name" value="HisKA"/>
    <property type="match status" value="1"/>
</dbReference>
<dbReference type="EMBL" id="RJJE01000017">
    <property type="protein sequence ID" value="RNI27245.1"/>
    <property type="molecule type" value="Genomic_DNA"/>
</dbReference>
<protein>
    <recommendedName>
        <fullName evidence="2">histidine kinase</fullName>
        <ecNumber evidence="2">2.7.13.3</ecNumber>
    </recommendedName>
</protein>